<dbReference type="RefSeq" id="WP_390359777.1">
    <property type="nucleotide sequence ID" value="NZ_JBHTKJ010000007.1"/>
</dbReference>
<feature type="transmembrane region" description="Helical" evidence="9">
    <location>
        <begin position="132"/>
        <end position="156"/>
    </location>
</feature>
<feature type="transmembrane region" description="Helical" evidence="9">
    <location>
        <begin position="6"/>
        <end position="28"/>
    </location>
</feature>
<keyword evidence="5" id="KW-0029">Amino-acid transport</keyword>
<evidence type="ECO:0000256" key="7">
    <source>
        <dbReference type="ARBA" id="ARBA00023136"/>
    </source>
</evidence>
<sequence>MLLQVITNSIMLGFVLVIVALGLSLIFGILDIVNFAHGGLLISGGYLTYVSWSIIGGHPFFSIIPAMLMLTVIGILLYYCYLRFIPADDSVRQILGLIGFNIVMENLILMIFGSESISMNNESVYIHVGSLVIYKSYLIAAVLSLIMVAITFFILYRTTLGTKIRAVADNPIASGMVGINRSFIYLVALCIGFALTGAAGGIISTYYTLTPAGGLPFVILAFTAVVLGGLGNLFGTIVGAFIVSFVQNFTAVYLAPELEFVMLFLVFMTVVVLRPQGLMGGRA</sequence>
<keyword evidence="2" id="KW-0813">Transport</keyword>
<reference evidence="11" key="1">
    <citation type="journal article" date="2019" name="Int. J. Syst. Evol. Microbiol.">
        <title>The Global Catalogue of Microorganisms (GCM) 10K type strain sequencing project: providing services to taxonomists for standard genome sequencing and annotation.</title>
        <authorList>
            <consortium name="The Broad Institute Genomics Platform"/>
            <consortium name="The Broad Institute Genome Sequencing Center for Infectious Disease"/>
            <person name="Wu L."/>
            <person name="Ma J."/>
        </authorList>
    </citation>
    <scope>NUCLEOTIDE SEQUENCE [LARGE SCALE GENOMIC DNA]</scope>
    <source>
        <strain evidence="11">CCUG 56754</strain>
    </source>
</reference>
<keyword evidence="4 9" id="KW-0812">Transmembrane</keyword>
<proteinExistence type="inferred from homology"/>
<protein>
    <submittedName>
        <fullName evidence="10">Branched-chain amino acid ABC transporter permease</fullName>
    </submittedName>
</protein>
<dbReference type="PANTHER" id="PTHR11795:SF449">
    <property type="entry name" value="BRANCHED-CHAIN AMINO ACID TRANSPORT PERMEASE PROTEIN LIVH-RELATED"/>
    <property type="match status" value="1"/>
</dbReference>
<comment type="similarity">
    <text evidence="8">Belongs to the binding-protein-dependent transport system permease family. LivHM subfamily.</text>
</comment>
<feature type="transmembrane region" description="Helical" evidence="9">
    <location>
        <begin position="35"/>
        <end position="55"/>
    </location>
</feature>
<dbReference type="InterPro" id="IPR001851">
    <property type="entry name" value="ABC_transp_permease"/>
</dbReference>
<evidence type="ECO:0000256" key="1">
    <source>
        <dbReference type="ARBA" id="ARBA00004651"/>
    </source>
</evidence>
<evidence type="ECO:0000313" key="11">
    <source>
        <dbReference type="Proteomes" id="UP001597040"/>
    </source>
</evidence>
<dbReference type="EMBL" id="JBHTKJ010000007">
    <property type="protein sequence ID" value="MFD1037389.1"/>
    <property type="molecule type" value="Genomic_DNA"/>
</dbReference>
<dbReference type="Proteomes" id="UP001597040">
    <property type="component" value="Unassembled WGS sequence"/>
</dbReference>
<dbReference type="CDD" id="cd06582">
    <property type="entry name" value="TM_PBP1_LivH_like"/>
    <property type="match status" value="1"/>
</dbReference>
<keyword evidence="11" id="KW-1185">Reference proteome</keyword>
<name>A0ABW3LJI1_9BACI</name>
<keyword evidence="3" id="KW-1003">Cell membrane</keyword>
<feature type="transmembrane region" description="Helical" evidence="9">
    <location>
        <begin position="258"/>
        <end position="277"/>
    </location>
</feature>
<keyword evidence="7 9" id="KW-0472">Membrane</keyword>
<accession>A0ABW3LJI1</accession>
<evidence type="ECO:0000256" key="8">
    <source>
        <dbReference type="ARBA" id="ARBA00037998"/>
    </source>
</evidence>
<evidence type="ECO:0000256" key="3">
    <source>
        <dbReference type="ARBA" id="ARBA00022475"/>
    </source>
</evidence>
<feature type="transmembrane region" description="Helical" evidence="9">
    <location>
        <begin position="219"/>
        <end position="246"/>
    </location>
</feature>
<feature type="transmembrane region" description="Helical" evidence="9">
    <location>
        <begin position="183"/>
        <end position="207"/>
    </location>
</feature>
<feature type="transmembrane region" description="Helical" evidence="9">
    <location>
        <begin position="61"/>
        <end position="82"/>
    </location>
</feature>
<evidence type="ECO:0000256" key="6">
    <source>
        <dbReference type="ARBA" id="ARBA00022989"/>
    </source>
</evidence>
<evidence type="ECO:0000256" key="4">
    <source>
        <dbReference type="ARBA" id="ARBA00022692"/>
    </source>
</evidence>
<keyword evidence="6 9" id="KW-1133">Transmembrane helix</keyword>
<evidence type="ECO:0000256" key="2">
    <source>
        <dbReference type="ARBA" id="ARBA00022448"/>
    </source>
</evidence>
<evidence type="ECO:0000256" key="5">
    <source>
        <dbReference type="ARBA" id="ARBA00022970"/>
    </source>
</evidence>
<evidence type="ECO:0000313" key="10">
    <source>
        <dbReference type="EMBL" id="MFD1037389.1"/>
    </source>
</evidence>
<dbReference type="PANTHER" id="PTHR11795">
    <property type="entry name" value="BRANCHED-CHAIN AMINO ACID TRANSPORT SYSTEM PERMEASE PROTEIN LIVH"/>
    <property type="match status" value="1"/>
</dbReference>
<dbReference type="Pfam" id="PF02653">
    <property type="entry name" value="BPD_transp_2"/>
    <property type="match status" value="1"/>
</dbReference>
<comment type="subcellular location">
    <subcellularLocation>
        <location evidence="1">Cell membrane</location>
        <topology evidence="1">Multi-pass membrane protein</topology>
    </subcellularLocation>
</comment>
<organism evidence="10 11">
    <name type="scientific">Virgibacillus byunsanensis</name>
    <dbReference type="NCBI Taxonomy" id="570945"/>
    <lineage>
        <taxon>Bacteria</taxon>
        <taxon>Bacillati</taxon>
        <taxon>Bacillota</taxon>
        <taxon>Bacilli</taxon>
        <taxon>Bacillales</taxon>
        <taxon>Bacillaceae</taxon>
        <taxon>Virgibacillus</taxon>
    </lineage>
</organism>
<gene>
    <name evidence="10" type="ORF">ACFQ3N_02980</name>
</gene>
<feature type="transmembrane region" description="Helical" evidence="9">
    <location>
        <begin position="94"/>
        <end position="112"/>
    </location>
</feature>
<comment type="caution">
    <text evidence="10">The sequence shown here is derived from an EMBL/GenBank/DDBJ whole genome shotgun (WGS) entry which is preliminary data.</text>
</comment>
<dbReference type="InterPro" id="IPR052157">
    <property type="entry name" value="BCAA_transport_permease"/>
</dbReference>
<evidence type="ECO:0000256" key="9">
    <source>
        <dbReference type="SAM" id="Phobius"/>
    </source>
</evidence>